<reference evidence="2 4" key="2">
    <citation type="submission" date="2018-07" db="EMBL/GenBank/DDBJ databases">
        <title>Complete genome of the Arcobacter bivalviorum type strain LMG 26154.</title>
        <authorList>
            <person name="Miller W.G."/>
            <person name="Yee E."/>
            <person name="Bono J.L."/>
        </authorList>
    </citation>
    <scope>NUCLEOTIDE SEQUENCE [LARGE SCALE GENOMIC DNA]</scope>
    <source>
        <strain evidence="2 4">LMG 26154</strain>
    </source>
</reference>
<keyword evidence="5" id="KW-1185">Reference proteome</keyword>
<accession>A0AAX2A9Z9</accession>
<proteinExistence type="predicted"/>
<keyword evidence="1" id="KW-1133">Transmembrane helix</keyword>
<feature type="transmembrane region" description="Helical" evidence="1">
    <location>
        <begin position="6"/>
        <end position="21"/>
    </location>
</feature>
<evidence type="ECO:0000313" key="3">
    <source>
        <dbReference type="EMBL" id="RXK09536.1"/>
    </source>
</evidence>
<gene>
    <name evidence="2" type="ORF">ABIV_0228</name>
    <name evidence="3" type="ORF">CRV05_09510</name>
</gene>
<keyword evidence="1" id="KW-0812">Transmembrane</keyword>
<dbReference type="RefSeq" id="WP_114838152.1">
    <property type="nucleotide sequence ID" value="NZ_CP031217.1"/>
</dbReference>
<keyword evidence="1" id="KW-0472">Membrane</keyword>
<protein>
    <submittedName>
        <fullName evidence="3">Uncharacterized protein</fullName>
    </submittedName>
</protein>
<evidence type="ECO:0000313" key="4">
    <source>
        <dbReference type="Proteomes" id="UP000253850"/>
    </source>
</evidence>
<organism evidence="3 5">
    <name type="scientific">Halarcobacter bivalviorum</name>
    <dbReference type="NCBI Taxonomy" id="663364"/>
    <lineage>
        <taxon>Bacteria</taxon>
        <taxon>Pseudomonadati</taxon>
        <taxon>Campylobacterota</taxon>
        <taxon>Epsilonproteobacteria</taxon>
        <taxon>Campylobacterales</taxon>
        <taxon>Arcobacteraceae</taxon>
        <taxon>Halarcobacter</taxon>
    </lineage>
</organism>
<evidence type="ECO:0000313" key="5">
    <source>
        <dbReference type="Proteomes" id="UP000289193"/>
    </source>
</evidence>
<dbReference type="AlphaFoldDB" id="A0AAX2A9Z9"/>
<reference evidence="3 5" key="1">
    <citation type="submission" date="2017-10" db="EMBL/GenBank/DDBJ databases">
        <title>Genomics of the genus Arcobacter.</title>
        <authorList>
            <person name="Perez-Cataluna A."/>
            <person name="Figueras M.J."/>
        </authorList>
    </citation>
    <scope>NUCLEOTIDE SEQUENCE [LARGE SCALE GENOMIC DNA]</scope>
    <source>
        <strain evidence="3 5">CECT 7835</strain>
    </source>
</reference>
<dbReference type="EMBL" id="PDKM01000005">
    <property type="protein sequence ID" value="RXK09536.1"/>
    <property type="molecule type" value="Genomic_DNA"/>
</dbReference>
<dbReference type="Proteomes" id="UP000289193">
    <property type="component" value="Unassembled WGS sequence"/>
</dbReference>
<evidence type="ECO:0000313" key="2">
    <source>
        <dbReference type="EMBL" id="AXH11267.1"/>
    </source>
</evidence>
<dbReference type="KEGG" id="hbv:ABIV_0228"/>
<dbReference type="Proteomes" id="UP000253850">
    <property type="component" value="Chromosome"/>
</dbReference>
<dbReference type="EMBL" id="CP031217">
    <property type="protein sequence ID" value="AXH11267.1"/>
    <property type="molecule type" value="Genomic_DNA"/>
</dbReference>
<evidence type="ECO:0000256" key="1">
    <source>
        <dbReference type="SAM" id="Phobius"/>
    </source>
</evidence>
<sequence length="92" mass="11119">MTLDLLIPFGILLILVIYLIYTRNKFEKNIVDMYEEKFEQWKENSQVNENNKKVCKELVGIIYKEEYNITVELIDESVRRNLQQGKYKIKDK</sequence>
<name>A0AAX2A9Z9_9BACT</name>